<dbReference type="Proteomes" id="UP000195807">
    <property type="component" value="Chromosome"/>
</dbReference>
<dbReference type="InterPro" id="IPR006311">
    <property type="entry name" value="TAT_signal"/>
</dbReference>
<protein>
    <recommendedName>
        <fullName evidence="3">SPOR domain-containing protein</fullName>
    </recommendedName>
</protein>
<feature type="domain" description="SPOR" evidence="3">
    <location>
        <begin position="370"/>
        <end position="453"/>
    </location>
</feature>
<feature type="compositionally biased region" description="Low complexity" evidence="1">
    <location>
        <begin position="312"/>
        <end position="343"/>
    </location>
</feature>
<dbReference type="InterPro" id="IPR011990">
    <property type="entry name" value="TPR-like_helical_dom_sf"/>
</dbReference>
<dbReference type="Gene3D" id="1.25.40.10">
    <property type="entry name" value="Tetratricopeptide repeat domain"/>
    <property type="match status" value="1"/>
</dbReference>
<feature type="region of interest" description="Disordered" evidence="1">
    <location>
        <begin position="300"/>
        <end position="368"/>
    </location>
</feature>
<dbReference type="InterPro" id="IPR007730">
    <property type="entry name" value="SPOR-like_dom"/>
</dbReference>
<name>A0A1Z1F8T9_9SPHN</name>
<evidence type="ECO:0000256" key="1">
    <source>
        <dbReference type="SAM" id="MobiDB-lite"/>
    </source>
</evidence>
<dbReference type="Pfam" id="PF05036">
    <property type="entry name" value="SPOR"/>
    <property type="match status" value="1"/>
</dbReference>
<feature type="signal peptide" evidence="2">
    <location>
        <begin position="1"/>
        <end position="29"/>
    </location>
</feature>
<dbReference type="InterPro" id="IPR036680">
    <property type="entry name" value="SPOR-like_sf"/>
</dbReference>
<dbReference type="GO" id="GO:0042834">
    <property type="term" value="F:peptidoglycan binding"/>
    <property type="evidence" value="ECO:0007669"/>
    <property type="project" value="InterPro"/>
</dbReference>
<organism evidence="4 5">
    <name type="scientific">Croceicoccus marinus</name>
    <dbReference type="NCBI Taxonomy" id="450378"/>
    <lineage>
        <taxon>Bacteria</taxon>
        <taxon>Pseudomonadati</taxon>
        <taxon>Pseudomonadota</taxon>
        <taxon>Alphaproteobacteria</taxon>
        <taxon>Sphingomonadales</taxon>
        <taxon>Erythrobacteraceae</taxon>
        <taxon>Croceicoccus</taxon>
    </lineage>
</organism>
<feature type="compositionally biased region" description="Low complexity" evidence="1">
    <location>
        <begin position="242"/>
        <end position="251"/>
    </location>
</feature>
<dbReference type="PROSITE" id="PS51724">
    <property type="entry name" value="SPOR"/>
    <property type="match status" value="1"/>
</dbReference>
<feature type="compositionally biased region" description="Pro residues" evidence="1">
    <location>
        <begin position="344"/>
        <end position="362"/>
    </location>
</feature>
<evidence type="ECO:0000259" key="3">
    <source>
        <dbReference type="PROSITE" id="PS51724"/>
    </source>
</evidence>
<evidence type="ECO:0000313" key="4">
    <source>
        <dbReference type="EMBL" id="ARU15117.1"/>
    </source>
</evidence>
<accession>A0A1Z1F8T9</accession>
<keyword evidence="5" id="KW-1185">Reference proteome</keyword>
<evidence type="ECO:0000313" key="5">
    <source>
        <dbReference type="Proteomes" id="UP000195807"/>
    </source>
</evidence>
<dbReference type="KEGG" id="cman:A9D14_01690"/>
<proteinExistence type="predicted"/>
<sequence>MMKTRIRRKALLIALAGATAAALPVAAPARDNAQKAEAALARENADKAVSYAERAVIENPRDPETRVLLGQAYLKAGRLMSARDSLAAAVELGDASPRTALMLALAQVGAGEPRLAIGTINMQGSAIPAADRGLALALAGETARGVEVISADIRAGNNTPKSRQNLAYAYALDGRWREARAMAAQDVPADQIGDRMTEWASTARPDLYAQRVAALVGAEAVEDRGMPQQLALANSAPIPVQQPAPRMAAAPEPEPASKPAPVAVAEAQLDIAELPPVQQQARPAAPTNSSTVSLAVVQPAPAAPSSRGRPMPVAVASLPPSSAAAPAPAAKPAAEPVRVAAAPAPAPKPAAKPAAKPAPKPAAKPQLPVPAARGTHVAQLGSYASPEAAEAGWKVFQSRYANLKGAQPVITKATVDGKDYWRVAAGGFDRQGANAMCSAVKASGNGCIPIAQANGGRGPNKARLATVD</sequence>
<dbReference type="STRING" id="450378.GCA_001661675_00336"/>
<gene>
    <name evidence="4" type="ORF">A9D14_01690</name>
</gene>
<dbReference type="SUPFAM" id="SSF48452">
    <property type="entry name" value="TPR-like"/>
    <property type="match status" value="1"/>
</dbReference>
<dbReference type="PROSITE" id="PS51318">
    <property type="entry name" value="TAT"/>
    <property type="match status" value="1"/>
</dbReference>
<evidence type="ECO:0000256" key="2">
    <source>
        <dbReference type="SAM" id="SignalP"/>
    </source>
</evidence>
<dbReference type="EMBL" id="CP019602">
    <property type="protein sequence ID" value="ARU15117.1"/>
    <property type="molecule type" value="Genomic_DNA"/>
</dbReference>
<dbReference type="Pfam" id="PF14559">
    <property type="entry name" value="TPR_19"/>
    <property type="match status" value="1"/>
</dbReference>
<reference evidence="4 5" key="1">
    <citation type="submission" date="2017-01" db="EMBL/GenBank/DDBJ databases">
        <title>Complete genome sequence of esterase-producing bacterium Croceicoccus marinus E4A9.</title>
        <authorList>
            <person name="Wu Y.-H."/>
            <person name="Cheng H."/>
            <person name="Xu L."/>
            <person name="Huo Y.-Y."/>
            <person name="Wang C.-S."/>
            <person name="Xu X.-W."/>
        </authorList>
    </citation>
    <scope>NUCLEOTIDE SEQUENCE [LARGE SCALE GENOMIC DNA]</scope>
    <source>
        <strain evidence="4 5">E4A9</strain>
    </source>
</reference>
<feature type="chain" id="PRO_5011791598" description="SPOR domain-containing protein" evidence="2">
    <location>
        <begin position="30"/>
        <end position="468"/>
    </location>
</feature>
<dbReference type="AlphaFoldDB" id="A0A1Z1F8T9"/>
<dbReference type="Gene3D" id="3.30.70.1070">
    <property type="entry name" value="Sporulation related repeat"/>
    <property type="match status" value="1"/>
</dbReference>
<keyword evidence="2" id="KW-0732">Signal</keyword>
<feature type="region of interest" description="Disordered" evidence="1">
    <location>
        <begin position="242"/>
        <end position="261"/>
    </location>
</feature>
<dbReference type="OrthoDB" id="7388953at2"/>